<sequence>MATPLQSKWEEKIQDALKVRDEWATEFRVELGRAYFEGKQNPGYPEEEWITIPKIYSHLQAQLPFLYSMDPYFYVKLKKSREQGLSNMTTEEFQKKIEVTETRGKVRQGMLNYLKVELKLKPKARLGIQDAHFAYGILKARHASDTEKHPNAGEPIVDDDGKEQKDPDTGEVQVYPDEIPINKRYEALRIHPDDFVWDADAGPLPDSWSFLAQRIRMRKEEAQKDKRFNLAAAKSISPKSKEDKDGKKTLFGISWLAKKSQDKEEEFVDIWEIYDLDNNETLTLAEDAEDLLIKPRPTAPGVEGHPYSILRFTLRDKSPYPIPPVSPAIDPQKEISLSRSRWMTHRKRFNRKYIAVINQFDDIETEIEKLEVGGDGTVILARSTDAVKAIQDAPLDQQGIIELQALDNDIVEALGTPGNARGVANADSATEASIL</sequence>
<protein>
    <submittedName>
        <fullName evidence="2">Uncharacterized protein</fullName>
    </submittedName>
</protein>
<dbReference type="EMBL" id="LAZR01034938">
    <property type="protein sequence ID" value="KKL28886.1"/>
    <property type="molecule type" value="Genomic_DNA"/>
</dbReference>
<organism evidence="2">
    <name type="scientific">marine sediment metagenome</name>
    <dbReference type="NCBI Taxonomy" id="412755"/>
    <lineage>
        <taxon>unclassified sequences</taxon>
        <taxon>metagenomes</taxon>
        <taxon>ecological metagenomes</taxon>
    </lineage>
</organism>
<feature type="region of interest" description="Disordered" evidence="1">
    <location>
        <begin position="144"/>
        <end position="173"/>
    </location>
</feature>
<feature type="non-terminal residue" evidence="2">
    <location>
        <position position="435"/>
    </location>
</feature>
<gene>
    <name evidence="2" type="ORF">LCGC14_2370670</name>
</gene>
<reference evidence="2" key="1">
    <citation type="journal article" date="2015" name="Nature">
        <title>Complex archaea that bridge the gap between prokaryotes and eukaryotes.</title>
        <authorList>
            <person name="Spang A."/>
            <person name="Saw J.H."/>
            <person name="Jorgensen S.L."/>
            <person name="Zaremba-Niedzwiedzka K."/>
            <person name="Martijn J."/>
            <person name="Lind A.E."/>
            <person name="van Eijk R."/>
            <person name="Schleper C."/>
            <person name="Guy L."/>
            <person name="Ettema T.J."/>
        </authorList>
    </citation>
    <scope>NUCLEOTIDE SEQUENCE</scope>
</reference>
<proteinExistence type="predicted"/>
<name>A0A0F9EGD8_9ZZZZ</name>
<evidence type="ECO:0000313" key="2">
    <source>
        <dbReference type="EMBL" id="KKL28886.1"/>
    </source>
</evidence>
<comment type="caution">
    <text evidence="2">The sequence shown here is derived from an EMBL/GenBank/DDBJ whole genome shotgun (WGS) entry which is preliminary data.</text>
</comment>
<evidence type="ECO:0000256" key="1">
    <source>
        <dbReference type="SAM" id="MobiDB-lite"/>
    </source>
</evidence>
<accession>A0A0F9EGD8</accession>
<dbReference type="AlphaFoldDB" id="A0A0F9EGD8"/>